<dbReference type="InterPro" id="IPR043504">
    <property type="entry name" value="Peptidase_S1_PA_chymotrypsin"/>
</dbReference>
<dbReference type="AlphaFoldDB" id="A0AA38J0P1"/>
<gene>
    <name evidence="7" type="ORF">Zmor_002354</name>
</gene>
<keyword evidence="3" id="KW-0325">Glycoprotein</keyword>
<reference evidence="7" key="1">
    <citation type="journal article" date="2023" name="G3 (Bethesda)">
        <title>Whole genome assemblies of Zophobas morio and Tenebrio molitor.</title>
        <authorList>
            <person name="Kaur S."/>
            <person name="Stinson S.A."/>
            <person name="diCenzo G.C."/>
        </authorList>
    </citation>
    <scope>NUCLEOTIDE SEQUENCE</scope>
    <source>
        <strain evidence="7">QUZm001</strain>
    </source>
</reference>
<dbReference type="Gene3D" id="2.40.10.10">
    <property type="entry name" value="Trypsin-like serine proteases"/>
    <property type="match status" value="1"/>
</dbReference>
<sequence length="309" mass="34705">MLKLLLIFGVILADNVYSQRVSTADEQFRQPGEISQKKCREYSSHVQEKNDCGHKIVKRIVGGERAGRTEFPHMVRIGYSSKRANTRVWLCGGSLISEQYILTTASCLSTVNKDAEVVVLGVTNLNDTDHKQEIKIAEKIIHPKFKRRSFYDDIGLIKLERPIEIDSYIRPACLYSNSQIRVEKAIATGWGKTDDNLTHVLSDDLHKVTLDIIDNDFCTKSLMNKNLPDGIRNDTQVCTGGDTEGRDTCTGDAGGPLQIYHSEGDILCVYDVIGVTSFGRTTCRGEASVYTRVSYYLKWIEDIVWPESS</sequence>
<evidence type="ECO:0000313" key="7">
    <source>
        <dbReference type="EMBL" id="KAJ3666932.1"/>
    </source>
</evidence>
<accession>A0AA38J0P1</accession>
<dbReference type="PANTHER" id="PTHR24260:SF147">
    <property type="entry name" value="EG:BACR7A4.3 PROTEIN-RELATED"/>
    <property type="match status" value="1"/>
</dbReference>
<comment type="caution">
    <text evidence="7">The sequence shown here is derived from an EMBL/GenBank/DDBJ whole genome shotgun (WGS) entry which is preliminary data.</text>
</comment>
<evidence type="ECO:0000256" key="4">
    <source>
        <dbReference type="ARBA" id="ARBA00024195"/>
    </source>
</evidence>
<dbReference type="InterPro" id="IPR001254">
    <property type="entry name" value="Trypsin_dom"/>
</dbReference>
<keyword evidence="8" id="KW-1185">Reference proteome</keyword>
<dbReference type="InterPro" id="IPR009003">
    <property type="entry name" value="Peptidase_S1_PA"/>
</dbReference>
<keyword evidence="2" id="KW-1015">Disulfide bond</keyword>
<evidence type="ECO:0000256" key="1">
    <source>
        <dbReference type="ARBA" id="ARBA00022729"/>
    </source>
</evidence>
<dbReference type="SMART" id="SM00020">
    <property type="entry name" value="Tryp_SPc"/>
    <property type="match status" value="1"/>
</dbReference>
<dbReference type="GO" id="GO:0006508">
    <property type="term" value="P:proteolysis"/>
    <property type="evidence" value="ECO:0007669"/>
    <property type="project" value="InterPro"/>
</dbReference>
<dbReference type="EMBL" id="JALNTZ010000001">
    <property type="protein sequence ID" value="KAJ3666932.1"/>
    <property type="molecule type" value="Genomic_DNA"/>
</dbReference>
<feature type="domain" description="Peptidase S1" evidence="6">
    <location>
        <begin position="60"/>
        <end position="305"/>
    </location>
</feature>
<keyword evidence="1 5" id="KW-0732">Signal</keyword>
<evidence type="ECO:0000259" key="6">
    <source>
        <dbReference type="PROSITE" id="PS50240"/>
    </source>
</evidence>
<dbReference type="Proteomes" id="UP001168821">
    <property type="component" value="Unassembled WGS sequence"/>
</dbReference>
<dbReference type="PRINTS" id="PR00722">
    <property type="entry name" value="CHYMOTRYPSIN"/>
</dbReference>
<evidence type="ECO:0000256" key="2">
    <source>
        <dbReference type="ARBA" id="ARBA00023157"/>
    </source>
</evidence>
<name>A0AA38J0P1_9CUCU</name>
<dbReference type="PANTHER" id="PTHR24260">
    <property type="match status" value="1"/>
</dbReference>
<dbReference type="InterPro" id="IPR001314">
    <property type="entry name" value="Peptidase_S1A"/>
</dbReference>
<feature type="signal peptide" evidence="5">
    <location>
        <begin position="1"/>
        <end position="18"/>
    </location>
</feature>
<evidence type="ECO:0000256" key="5">
    <source>
        <dbReference type="SAM" id="SignalP"/>
    </source>
</evidence>
<dbReference type="Pfam" id="PF00089">
    <property type="entry name" value="Trypsin"/>
    <property type="match status" value="1"/>
</dbReference>
<dbReference type="SUPFAM" id="SSF50494">
    <property type="entry name" value="Trypsin-like serine proteases"/>
    <property type="match status" value="1"/>
</dbReference>
<dbReference type="FunFam" id="2.40.10.10:FF:000028">
    <property type="entry name" value="Serine protease easter"/>
    <property type="match status" value="1"/>
</dbReference>
<dbReference type="PROSITE" id="PS50240">
    <property type="entry name" value="TRYPSIN_DOM"/>
    <property type="match status" value="1"/>
</dbReference>
<dbReference type="GO" id="GO:0004252">
    <property type="term" value="F:serine-type endopeptidase activity"/>
    <property type="evidence" value="ECO:0007669"/>
    <property type="project" value="InterPro"/>
</dbReference>
<comment type="similarity">
    <text evidence="4">Belongs to the peptidase S1 family. CLIP subfamily.</text>
</comment>
<protein>
    <recommendedName>
        <fullName evidence="6">Peptidase S1 domain-containing protein</fullName>
    </recommendedName>
</protein>
<evidence type="ECO:0000313" key="8">
    <source>
        <dbReference type="Proteomes" id="UP001168821"/>
    </source>
</evidence>
<proteinExistence type="inferred from homology"/>
<organism evidence="7 8">
    <name type="scientific">Zophobas morio</name>
    <dbReference type="NCBI Taxonomy" id="2755281"/>
    <lineage>
        <taxon>Eukaryota</taxon>
        <taxon>Metazoa</taxon>
        <taxon>Ecdysozoa</taxon>
        <taxon>Arthropoda</taxon>
        <taxon>Hexapoda</taxon>
        <taxon>Insecta</taxon>
        <taxon>Pterygota</taxon>
        <taxon>Neoptera</taxon>
        <taxon>Endopterygota</taxon>
        <taxon>Coleoptera</taxon>
        <taxon>Polyphaga</taxon>
        <taxon>Cucujiformia</taxon>
        <taxon>Tenebrionidae</taxon>
        <taxon>Zophobas</taxon>
    </lineage>
</organism>
<dbReference type="InterPro" id="IPR051333">
    <property type="entry name" value="CLIP_Serine_Protease"/>
</dbReference>
<feature type="chain" id="PRO_5041387766" description="Peptidase S1 domain-containing protein" evidence="5">
    <location>
        <begin position="19"/>
        <end position="309"/>
    </location>
</feature>
<evidence type="ECO:0000256" key="3">
    <source>
        <dbReference type="ARBA" id="ARBA00023180"/>
    </source>
</evidence>
<dbReference type="CDD" id="cd00190">
    <property type="entry name" value="Tryp_SPc"/>
    <property type="match status" value="1"/>
</dbReference>